<dbReference type="AlphaFoldDB" id="A0A4U0Z003"/>
<dbReference type="EMBL" id="SWAU01000001">
    <property type="protein sequence ID" value="TKA98532.1"/>
    <property type="molecule type" value="Genomic_DNA"/>
</dbReference>
<sequence length="272" mass="30288">MTMSLRDNVGWRGNGSVIAHLQSFSSLDVILRICFYFNCRNSGMDMRRKAFCVVADIEPRRFDTMQMRGQLPFPKPESGWGEFTLDDAFKLRLMLDLVDNGGCDIGAAYMTLRMALTDHWLTKYPLTRSPAKADTWIALGSIVYRTGDEFTVGQDYVAGQVGWIHNLLQGIGERVAEVTDRLTVLRITENGQDIERVPNENADYTVGRIIMANASLAARRVLMAADAMDLPEAAAELPDFDPDGPGRLSALERAVEGWNRYVARTSGKAKAD</sequence>
<organism evidence="1 2">
    <name type="scientific">Cereibacter changlensis</name>
    <dbReference type="NCBI Taxonomy" id="402884"/>
    <lineage>
        <taxon>Bacteria</taxon>
        <taxon>Pseudomonadati</taxon>
        <taxon>Pseudomonadota</taxon>
        <taxon>Alphaproteobacteria</taxon>
        <taxon>Rhodobacterales</taxon>
        <taxon>Paracoccaceae</taxon>
        <taxon>Cereibacter</taxon>
    </lineage>
</organism>
<name>A0A4U0Z003_9RHOB</name>
<protein>
    <submittedName>
        <fullName evidence="1">Uncharacterized protein</fullName>
    </submittedName>
</protein>
<accession>A0A4U0Z003</accession>
<dbReference type="RefSeq" id="WP_136790797.1">
    <property type="nucleotide sequence ID" value="NZ_SWAU01000001.1"/>
</dbReference>
<dbReference type="Proteomes" id="UP000306340">
    <property type="component" value="Unassembled WGS sequence"/>
</dbReference>
<evidence type="ECO:0000313" key="1">
    <source>
        <dbReference type="EMBL" id="TKA98532.1"/>
    </source>
</evidence>
<evidence type="ECO:0000313" key="2">
    <source>
        <dbReference type="Proteomes" id="UP000306340"/>
    </source>
</evidence>
<comment type="caution">
    <text evidence="1">The sequence shown here is derived from an EMBL/GenBank/DDBJ whole genome shotgun (WGS) entry which is preliminary data.</text>
</comment>
<proteinExistence type="predicted"/>
<gene>
    <name evidence="1" type="ORF">FAZ78_00295</name>
</gene>
<reference evidence="1 2" key="1">
    <citation type="submission" date="2019-04" db="EMBL/GenBank/DDBJ databases">
        <title>Crypto-aerobic microbial life in anoxic (sulfidic) marine sediments.</title>
        <authorList>
            <person name="Bhattacharya S."/>
            <person name="Roy C."/>
            <person name="Mondal N."/>
            <person name="Sarkar J."/>
            <person name="Mandal S."/>
            <person name="Rameez M.J."/>
            <person name="Ghosh W."/>
        </authorList>
    </citation>
    <scope>NUCLEOTIDE SEQUENCE [LARGE SCALE GENOMIC DNA]</scope>
    <source>
        <strain evidence="1 2">SBBC</strain>
    </source>
</reference>